<proteinExistence type="predicted"/>
<dbReference type="OrthoDB" id="5403729at2759"/>
<evidence type="ECO:0008006" key="3">
    <source>
        <dbReference type="Google" id="ProtNLM"/>
    </source>
</evidence>
<dbReference type="EMBL" id="JAGHQL010000016">
    <property type="protein sequence ID" value="KAH0544626.1"/>
    <property type="molecule type" value="Genomic_DNA"/>
</dbReference>
<comment type="caution">
    <text evidence="1">The sequence shown here is derived from an EMBL/GenBank/DDBJ whole genome shotgun (WGS) entry which is preliminary data.</text>
</comment>
<protein>
    <recommendedName>
        <fullName evidence="3">Nuclear distribution protein RO10</fullName>
    </recommendedName>
</protein>
<keyword evidence="2" id="KW-1185">Reference proteome</keyword>
<dbReference type="AlphaFoldDB" id="A0A9P8IDV5"/>
<sequence length="212" mass="23567">MENSFDKTASSTVDLLEARLRRVEFLLAGDRAGISHDPPEARDDEVKVPVTERLAMLENALKRLSSKSKVAKEILDLYILYPDLFQSLPPEQIPASLGTSNLLSIVLSSATLYPTAASRLTSILDVPVPPAETSASLIALQPRISKIEIVQEAQTRELVELSRRSTEVLERWYRISVLGGGECWAEWEGRIAGVERGVRRQEAMREKADNVL</sequence>
<accession>A0A9P8IDV5</accession>
<dbReference type="Proteomes" id="UP000698800">
    <property type="component" value="Unassembled WGS sequence"/>
</dbReference>
<organism evidence="1 2">
    <name type="scientific">Glutinoglossum americanum</name>
    <dbReference type="NCBI Taxonomy" id="1670608"/>
    <lineage>
        <taxon>Eukaryota</taxon>
        <taxon>Fungi</taxon>
        <taxon>Dikarya</taxon>
        <taxon>Ascomycota</taxon>
        <taxon>Pezizomycotina</taxon>
        <taxon>Geoglossomycetes</taxon>
        <taxon>Geoglossales</taxon>
        <taxon>Geoglossaceae</taxon>
        <taxon>Glutinoglossum</taxon>
    </lineage>
</organism>
<evidence type="ECO:0000313" key="2">
    <source>
        <dbReference type="Proteomes" id="UP000698800"/>
    </source>
</evidence>
<gene>
    <name evidence="1" type="ORF">FGG08_001276</name>
</gene>
<reference evidence="1" key="1">
    <citation type="submission" date="2021-03" db="EMBL/GenBank/DDBJ databases">
        <title>Comparative genomics and phylogenomic investigation of the class Geoglossomycetes provide insights into ecological specialization and systematics.</title>
        <authorList>
            <person name="Melie T."/>
            <person name="Pirro S."/>
            <person name="Miller A.N."/>
            <person name="Quandt A."/>
        </authorList>
    </citation>
    <scope>NUCLEOTIDE SEQUENCE</scope>
    <source>
        <strain evidence="1">GBOQ0MN5Z8</strain>
    </source>
</reference>
<name>A0A9P8IDV5_9PEZI</name>
<evidence type="ECO:0000313" key="1">
    <source>
        <dbReference type="EMBL" id="KAH0544626.1"/>
    </source>
</evidence>